<evidence type="ECO:0000256" key="1">
    <source>
        <dbReference type="ARBA" id="ARBA00022679"/>
    </source>
</evidence>
<dbReference type="Pfam" id="PF08447">
    <property type="entry name" value="PAS_3"/>
    <property type="match status" value="1"/>
</dbReference>
<dbReference type="InterPro" id="IPR036097">
    <property type="entry name" value="HisK_dim/P_sf"/>
</dbReference>
<gene>
    <name evidence="7" type="ORF">HNQ60_005346</name>
</gene>
<keyword evidence="8" id="KW-1185">Reference proteome</keyword>
<dbReference type="InterPro" id="IPR003018">
    <property type="entry name" value="GAF"/>
</dbReference>
<dbReference type="SMART" id="SM00448">
    <property type="entry name" value="REC"/>
    <property type="match status" value="1"/>
</dbReference>
<evidence type="ECO:0000313" key="8">
    <source>
        <dbReference type="Proteomes" id="UP000588068"/>
    </source>
</evidence>
<name>A0A841HUU0_9GAMM</name>
<dbReference type="EMBL" id="JACHHZ010000007">
    <property type="protein sequence ID" value="MBB6096424.1"/>
    <property type="molecule type" value="Genomic_DNA"/>
</dbReference>
<feature type="modified residue" description="4-aspartylphosphate" evidence="3">
    <location>
        <position position="63"/>
    </location>
</feature>
<keyword evidence="2" id="KW-0418">Kinase</keyword>
<evidence type="ECO:0000259" key="6">
    <source>
        <dbReference type="PROSITE" id="PS50113"/>
    </source>
</evidence>
<dbReference type="SUPFAM" id="SSF55785">
    <property type="entry name" value="PYP-like sensor domain (PAS domain)"/>
    <property type="match status" value="1"/>
</dbReference>
<dbReference type="InterPro" id="IPR001789">
    <property type="entry name" value="Sig_transdc_resp-reg_receiver"/>
</dbReference>
<dbReference type="InterPro" id="IPR000700">
    <property type="entry name" value="PAS-assoc_C"/>
</dbReference>
<sequence>MTENPAAQGQSLLEVLIVDGDASECEQLESLLASHKIRSVCVHSLEAAREAIRAIYFPLIVVDRFLPDGDSTDLCREHRASVAGRRTRILMLADGESAEDSRLALAAGADEYLSKSQSDRLLVSRIRQLYATVMRKAVRRSGNAESESLRSLEEYDILDSAPEGAFDDIALLASTICRTPIALISLVDGERQWFKSRIGLPVRETHRAQAFCAHAIQRPDELMIVADVALDARFASNPLVTEDPHIRFYAGAPVVSAGGHALATVCVLDRTPRTLDAAACEALRALSRQVGVLLEQRKLRKQLEDATVAQRAADADLARSELLFREAYENAAIGIALVSLNGHWLRVNRAICDLLGYTPDQLLRLDFQAVTHPDDLDKDLGLVHQMLDGTIRSYEMEKRYIHRNGQEVWALLSVSMVRDEADRPLHFISQVVDITERKRSDDVRQALLSRLSQELRVPATALRHSVGRLASGAAGQLACNVHELARVAQRDADRLHQLIEGLREASNER</sequence>
<dbReference type="Pfam" id="PF01590">
    <property type="entry name" value="GAF"/>
    <property type="match status" value="1"/>
</dbReference>
<dbReference type="InterPro" id="IPR013655">
    <property type="entry name" value="PAS_fold_3"/>
</dbReference>
<dbReference type="SUPFAM" id="SSF52172">
    <property type="entry name" value="CheY-like"/>
    <property type="match status" value="1"/>
</dbReference>
<dbReference type="InterPro" id="IPR035965">
    <property type="entry name" value="PAS-like_dom_sf"/>
</dbReference>
<dbReference type="SMART" id="SM00091">
    <property type="entry name" value="PAS"/>
    <property type="match status" value="1"/>
</dbReference>
<dbReference type="GO" id="GO:0000155">
    <property type="term" value="F:phosphorelay sensor kinase activity"/>
    <property type="evidence" value="ECO:0007669"/>
    <property type="project" value="InterPro"/>
</dbReference>
<keyword evidence="1" id="KW-0808">Transferase</keyword>
<protein>
    <submittedName>
        <fullName evidence="7">PAS domain S-box-containing protein</fullName>
    </submittedName>
</protein>
<evidence type="ECO:0000259" key="5">
    <source>
        <dbReference type="PROSITE" id="PS50112"/>
    </source>
</evidence>
<dbReference type="Gene3D" id="3.30.450.40">
    <property type="match status" value="1"/>
</dbReference>
<dbReference type="InterPro" id="IPR001610">
    <property type="entry name" value="PAC"/>
</dbReference>
<dbReference type="AlphaFoldDB" id="A0A841HUU0"/>
<evidence type="ECO:0000256" key="3">
    <source>
        <dbReference type="PROSITE-ProRule" id="PRU00169"/>
    </source>
</evidence>
<dbReference type="SUPFAM" id="SSF55781">
    <property type="entry name" value="GAF domain-like"/>
    <property type="match status" value="1"/>
</dbReference>
<evidence type="ECO:0000256" key="2">
    <source>
        <dbReference type="ARBA" id="ARBA00022777"/>
    </source>
</evidence>
<dbReference type="SMART" id="SM00086">
    <property type="entry name" value="PAC"/>
    <property type="match status" value="1"/>
</dbReference>
<dbReference type="PANTHER" id="PTHR43102:SF2">
    <property type="entry name" value="GAF DOMAIN-CONTAINING PROTEIN"/>
    <property type="match status" value="1"/>
</dbReference>
<keyword evidence="3" id="KW-0597">Phosphoprotein</keyword>
<dbReference type="Pfam" id="PF00072">
    <property type="entry name" value="Response_reg"/>
    <property type="match status" value="1"/>
</dbReference>
<organism evidence="7 8">
    <name type="scientific">Povalibacter uvarum</name>
    <dbReference type="NCBI Taxonomy" id="732238"/>
    <lineage>
        <taxon>Bacteria</taxon>
        <taxon>Pseudomonadati</taxon>
        <taxon>Pseudomonadota</taxon>
        <taxon>Gammaproteobacteria</taxon>
        <taxon>Steroidobacterales</taxon>
        <taxon>Steroidobacteraceae</taxon>
        <taxon>Povalibacter</taxon>
    </lineage>
</organism>
<dbReference type="InterPro" id="IPR011006">
    <property type="entry name" value="CheY-like_superfamily"/>
</dbReference>
<accession>A0A841HUU0</accession>
<evidence type="ECO:0000259" key="4">
    <source>
        <dbReference type="PROSITE" id="PS50110"/>
    </source>
</evidence>
<dbReference type="Gene3D" id="3.30.450.20">
    <property type="entry name" value="PAS domain"/>
    <property type="match status" value="1"/>
</dbReference>
<dbReference type="Gene3D" id="3.40.50.2300">
    <property type="match status" value="1"/>
</dbReference>
<dbReference type="CDD" id="cd00156">
    <property type="entry name" value="REC"/>
    <property type="match status" value="1"/>
</dbReference>
<reference evidence="7 8" key="1">
    <citation type="submission" date="2020-08" db="EMBL/GenBank/DDBJ databases">
        <title>Genomic Encyclopedia of Type Strains, Phase IV (KMG-IV): sequencing the most valuable type-strain genomes for metagenomic binning, comparative biology and taxonomic classification.</title>
        <authorList>
            <person name="Goeker M."/>
        </authorList>
    </citation>
    <scope>NUCLEOTIDE SEQUENCE [LARGE SCALE GENOMIC DNA]</scope>
    <source>
        <strain evidence="7 8">DSM 26723</strain>
    </source>
</reference>
<dbReference type="InterPro" id="IPR029016">
    <property type="entry name" value="GAF-like_dom_sf"/>
</dbReference>
<dbReference type="InterPro" id="IPR000014">
    <property type="entry name" value="PAS"/>
</dbReference>
<dbReference type="Gene3D" id="1.10.287.130">
    <property type="match status" value="1"/>
</dbReference>
<dbReference type="Proteomes" id="UP000588068">
    <property type="component" value="Unassembled WGS sequence"/>
</dbReference>
<feature type="domain" description="PAS" evidence="5">
    <location>
        <begin position="320"/>
        <end position="390"/>
    </location>
</feature>
<dbReference type="CDD" id="cd00130">
    <property type="entry name" value="PAS"/>
    <property type="match status" value="1"/>
</dbReference>
<dbReference type="RefSeq" id="WP_184335803.1">
    <property type="nucleotide sequence ID" value="NZ_JACHHZ010000007.1"/>
</dbReference>
<feature type="domain" description="PAC" evidence="6">
    <location>
        <begin position="394"/>
        <end position="446"/>
    </location>
</feature>
<proteinExistence type="predicted"/>
<comment type="caution">
    <text evidence="7">The sequence shown here is derived from an EMBL/GenBank/DDBJ whole genome shotgun (WGS) entry which is preliminary data.</text>
</comment>
<dbReference type="PROSITE" id="PS50110">
    <property type="entry name" value="RESPONSE_REGULATORY"/>
    <property type="match status" value="1"/>
</dbReference>
<dbReference type="PROSITE" id="PS50113">
    <property type="entry name" value="PAC"/>
    <property type="match status" value="1"/>
</dbReference>
<evidence type="ECO:0000313" key="7">
    <source>
        <dbReference type="EMBL" id="MBB6096424.1"/>
    </source>
</evidence>
<dbReference type="PANTHER" id="PTHR43102">
    <property type="entry name" value="SLR1143 PROTEIN"/>
    <property type="match status" value="1"/>
</dbReference>
<feature type="domain" description="Response regulatory" evidence="4">
    <location>
        <begin position="14"/>
        <end position="130"/>
    </location>
</feature>
<dbReference type="PROSITE" id="PS50112">
    <property type="entry name" value="PAS"/>
    <property type="match status" value="1"/>
</dbReference>
<dbReference type="SUPFAM" id="SSF47384">
    <property type="entry name" value="Homodimeric domain of signal transducing histidine kinase"/>
    <property type="match status" value="1"/>
</dbReference>
<dbReference type="SMART" id="SM00065">
    <property type="entry name" value="GAF"/>
    <property type="match status" value="1"/>
</dbReference>
<dbReference type="NCBIfam" id="TIGR00229">
    <property type="entry name" value="sensory_box"/>
    <property type="match status" value="1"/>
</dbReference>